<dbReference type="EMBL" id="CP003332">
    <property type="protein sequence ID" value="AFJ60525.1"/>
    <property type="molecule type" value="Genomic_DNA"/>
</dbReference>
<evidence type="ECO:0000259" key="5">
    <source>
        <dbReference type="PROSITE" id="PS50893"/>
    </source>
</evidence>
<dbReference type="GO" id="GO:0016887">
    <property type="term" value="F:ATP hydrolysis activity"/>
    <property type="evidence" value="ECO:0007669"/>
    <property type="project" value="InterPro"/>
</dbReference>
<evidence type="ECO:0000256" key="3">
    <source>
        <dbReference type="ARBA" id="ARBA00022741"/>
    </source>
</evidence>
<keyword evidence="4 6" id="KW-0067">ATP-binding</keyword>
<dbReference type="HOGENOM" id="CLU_000604_1_2_9"/>
<dbReference type="SUPFAM" id="SSF52540">
    <property type="entry name" value="P-loop containing nucleoside triphosphate hydrolases"/>
    <property type="match status" value="1"/>
</dbReference>
<dbReference type="GO" id="GO:0005524">
    <property type="term" value="F:ATP binding"/>
    <property type="evidence" value="ECO:0007669"/>
    <property type="project" value="UniProtKB-KW"/>
</dbReference>
<dbReference type="InterPro" id="IPR027417">
    <property type="entry name" value="P-loop_NTPase"/>
</dbReference>
<accession>I2C1K1</accession>
<dbReference type="PATRIC" id="fig|1126211.3.peg.435"/>
<dbReference type="PROSITE" id="PS00211">
    <property type="entry name" value="ABC_TRANSPORTER_1"/>
    <property type="match status" value="1"/>
</dbReference>
<reference evidence="6 7" key="1">
    <citation type="journal article" date="2012" name="J. Biotechnol.">
        <title>Genome sequence of the plant growth promoting strain Bacillus amyloliquefaciens subsp. plantarum B9601-Y2 and expression of mersacidin and other secondary metabolites.</title>
        <authorList>
            <person name="He P."/>
            <person name="Hao K."/>
            <person name="Blom J."/>
            <person name="Ruckert C."/>
            <person name="Vater J."/>
            <person name="Mao Z."/>
            <person name="Wu Y."/>
            <person name="Hou M."/>
            <person name="He P."/>
            <person name="He Y."/>
            <person name="Borriss R."/>
        </authorList>
    </citation>
    <scope>NUCLEOTIDE SEQUENCE [LARGE SCALE GENOMIC DNA]</scope>
    <source>
        <strain evidence="6">Y2</strain>
    </source>
</reference>
<dbReference type="Pfam" id="PF00005">
    <property type="entry name" value="ABC_tran"/>
    <property type="match status" value="1"/>
</dbReference>
<evidence type="ECO:0000313" key="7">
    <source>
        <dbReference type="Proteomes" id="UP000002878"/>
    </source>
</evidence>
<dbReference type="PANTHER" id="PTHR43335">
    <property type="entry name" value="ABC TRANSPORTER, ATP-BINDING PROTEIN"/>
    <property type="match status" value="1"/>
</dbReference>
<dbReference type="Gene3D" id="3.40.50.300">
    <property type="entry name" value="P-loop containing nucleotide triphosphate hydrolases"/>
    <property type="match status" value="1"/>
</dbReference>
<name>I2C1K1_BACAY</name>
<dbReference type="Proteomes" id="UP000002878">
    <property type="component" value="Chromosome"/>
</dbReference>
<evidence type="ECO:0000256" key="4">
    <source>
        <dbReference type="ARBA" id="ARBA00022840"/>
    </source>
</evidence>
<proteinExistence type="inferred from homology"/>
<sequence length="323" mass="36176">MYGHCLFFVKKEEGCMTEPILHIEGLDKTIGKKHILKNISMDVRQGEIIGLLGPNGSGKTTLIRIIVGLLKKNSGTITINGFQHDADFEKALESVGAIVENPEFYPYMTGWENLKHFANMHKNIKEDRLQEVIERVGLTNAVHDKVKTYSLGMRQRLGIAQAILHRPNLLILDEPTNGLDPGGMKDFRDHLKELAELEGTSILFATHLLREVEDLCDRVIIIQKGEIKTEVVLRGAEEKEEKAVLDIQPADEAFEWLSQQQFAPEKNGGGITVTVAKKDIPALNRALVGQDFLVYSIMPYAESLEDEFMKVTTALQEEGETNV</sequence>
<dbReference type="KEGG" id="bqy:MUS_0451"/>
<dbReference type="PROSITE" id="PS50893">
    <property type="entry name" value="ABC_TRANSPORTER_2"/>
    <property type="match status" value="1"/>
</dbReference>
<dbReference type="InterPro" id="IPR003593">
    <property type="entry name" value="AAA+_ATPase"/>
</dbReference>
<keyword evidence="3" id="KW-0547">Nucleotide-binding</keyword>
<dbReference type="AlphaFoldDB" id="I2C1K1"/>
<dbReference type="InterPro" id="IPR017871">
    <property type="entry name" value="ABC_transporter-like_CS"/>
</dbReference>
<organism evidence="6 7">
    <name type="scientific">Bacillus amyloliquefaciens (strain Y2)</name>
    <name type="common">Bacillus amyloliquefaciens subsp. plantarum (strain B9601-Y2)</name>
    <dbReference type="NCBI Taxonomy" id="1155777"/>
    <lineage>
        <taxon>Bacteria</taxon>
        <taxon>Bacillati</taxon>
        <taxon>Bacillota</taxon>
        <taxon>Bacilli</taxon>
        <taxon>Bacillales</taxon>
        <taxon>Bacillaceae</taxon>
        <taxon>Bacillus</taxon>
        <taxon>Bacillus amyloliquefaciens group</taxon>
    </lineage>
</organism>
<feature type="domain" description="ABC transporter" evidence="5">
    <location>
        <begin position="21"/>
        <end position="249"/>
    </location>
</feature>
<evidence type="ECO:0000313" key="6">
    <source>
        <dbReference type="EMBL" id="AFJ60525.1"/>
    </source>
</evidence>
<keyword evidence="2" id="KW-0813">Transport</keyword>
<comment type="similarity">
    <text evidence="1">Belongs to the ABC transporter superfamily.</text>
</comment>
<gene>
    <name evidence="6" type="primary">ydbJ</name>
    <name evidence="6" type="ORF">MUS_0451</name>
</gene>
<protein>
    <submittedName>
        <fullName evidence="6">Antibiotic transport system ATP-binding protein</fullName>
    </submittedName>
</protein>
<dbReference type="SMART" id="SM00382">
    <property type="entry name" value="AAA"/>
    <property type="match status" value="1"/>
</dbReference>
<evidence type="ECO:0000256" key="1">
    <source>
        <dbReference type="ARBA" id="ARBA00005417"/>
    </source>
</evidence>
<dbReference type="PANTHER" id="PTHR43335:SF4">
    <property type="entry name" value="ABC TRANSPORTER, ATP-BINDING PROTEIN"/>
    <property type="match status" value="1"/>
</dbReference>
<dbReference type="InterPro" id="IPR003439">
    <property type="entry name" value="ABC_transporter-like_ATP-bd"/>
</dbReference>
<evidence type="ECO:0000256" key="2">
    <source>
        <dbReference type="ARBA" id="ARBA00022448"/>
    </source>
</evidence>